<feature type="region of interest" description="Disordered" evidence="1">
    <location>
        <begin position="138"/>
        <end position="171"/>
    </location>
</feature>
<protein>
    <submittedName>
        <fullName evidence="2">Uncharacterized protein</fullName>
    </submittedName>
</protein>
<organism evidence="2 3">
    <name type="scientific">Apiotrichum porosum</name>
    <dbReference type="NCBI Taxonomy" id="105984"/>
    <lineage>
        <taxon>Eukaryota</taxon>
        <taxon>Fungi</taxon>
        <taxon>Dikarya</taxon>
        <taxon>Basidiomycota</taxon>
        <taxon>Agaricomycotina</taxon>
        <taxon>Tremellomycetes</taxon>
        <taxon>Trichosporonales</taxon>
        <taxon>Trichosporonaceae</taxon>
        <taxon>Apiotrichum</taxon>
    </lineage>
</organism>
<dbReference type="Proteomes" id="UP000279236">
    <property type="component" value="Unassembled WGS sequence"/>
</dbReference>
<reference evidence="2 3" key="1">
    <citation type="submission" date="2018-11" db="EMBL/GenBank/DDBJ databases">
        <title>Genome sequence of Apiotrichum porosum DSM 27194.</title>
        <authorList>
            <person name="Aliyu H."/>
            <person name="Gorte O."/>
            <person name="Ochsenreither K."/>
        </authorList>
    </citation>
    <scope>NUCLEOTIDE SEQUENCE [LARGE SCALE GENOMIC DNA]</scope>
    <source>
        <strain evidence="2 3">DSM 27194</strain>
    </source>
</reference>
<dbReference type="EMBL" id="RSCE01000002">
    <property type="protein sequence ID" value="RSH86672.1"/>
    <property type="molecule type" value="Genomic_DNA"/>
</dbReference>
<feature type="region of interest" description="Disordered" evidence="1">
    <location>
        <begin position="1"/>
        <end position="110"/>
    </location>
</feature>
<evidence type="ECO:0000313" key="3">
    <source>
        <dbReference type="Proteomes" id="UP000279236"/>
    </source>
</evidence>
<name>A0A427Y6I1_9TREE</name>
<proteinExistence type="predicted"/>
<dbReference type="GeneID" id="39589486"/>
<feature type="compositionally biased region" description="Basic and acidic residues" evidence="1">
    <location>
        <begin position="145"/>
        <end position="156"/>
    </location>
</feature>
<evidence type="ECO:0000256" key="1">
    <source>
        <dbReference type="SAM" id="MobiDB-lite"/>
    </source>
</evidence>
<dbReference type="RefSeq" id="XP_028479457.1">
    <property type="nucleotide sequence ID" value="XM_028620485.1"/>
</dbReference>
<gene>
    <name evidence="2" type="ORF">EHS24_004943</name>
</gene>
<comment type="caution">
    <text evidence="2">The sequence shown here is derived from an EMBL/GenBank/DDBJ whole genome shotgun (WGS) entry which is preliminary data.</text>
</comment>
<sequence length="171" mass="20014">MRSALPSTRAAESSKPIAPPHGVPVTKNNQSRDKPKPAQPQRRKRAKDDLDNQKRNARRANWSPTRRTAEVAKEKERQKRHEDKQPAGTSYHQNYWASKTPEERKARNAKIRACQIAREAKWTPERRAEEARKRQAYKLKYKLKKKEEKKKEKAEKDEEDQDSAPAKKPKK</sequence>
<evidence type="ECO:0000313" key="2">
    <source>
        <dbReference type="EMBL" id="RSH86672.1"/>
    </source>
</evidence>
<dbReference type="AlphaFoldDB" id="A0A427Y6I1"/>
<accession>A0A427Y6I1</accession>
<feature type="compositionally biased region" description="Basic and acidic residues" evidence="1">
    <location>
        <begin position="67"/>
        <end position="85"/>
    </location>
</feature>
<feature type="compositionally biased region" description="Polar residues" evidence="1">
    <location>
        <begin position="87"/>
        <end position="97"/>
    </location>
</feature>
<keyword evidence="3" id="KW-1185">Reference proteome</keyword>